<evidence type="ECO:0000313" key="1">
    <source>
        <dbReference type="EMBL" id="MBG8553081.1"/>
    </source>
</evidence>
<name>A0ABS0KZ14_9BACT</name>
<dbReference type="RefSeq" id="WP_196954085.1">
    <property type="nucleotide sequence ID" value="NZ_JADWYK010000002.1"/>
</dbReference>
<comment type="caution">
    <text evidence="1">The sequence shown here is derived from an EMBL/GenBank/DDBJ whole genome shotgun (WGS) entry which is preliminary data.</text>
</comment>
<proteinExistence type="predicted"/>
<evidence type="ECO:0008006" key="3">
    <source>
        <dbReference type="Google" id="ProtNLM"/>
    </source>
</evidence>
<sequence>MATLSLYTVPSCSADHTGTLTASARGQRPLRLIVYDEQGVAIKELFSNTFSSHFVIKFLPNGLYTLNLSDASGEEVENNVEIECTPPVACDLLLGAPTYTADTAGGFTALVPFTTTAGDLKAFAFSGVRPTTGIVYGLSPLVVNGLVAEEVRSVTIEDRNGCQQTLALVTPAEEPDPAPAPPARRPHFLVPLPNSLRFYQASAGLLDNTAFAEQRPLNYTNPGYCQLVNTADTLVLQLQSNYANAPVCQLLRCSDSAQVATLAPVRVVQGSAQTLSFAAYLRPDTAAGKVRVYFNSDSLPLPFEIGNEVIIAGAGSLNGTKQVQSVLEDPASAAPYLLLSGVYPTGAQRIDCLLSMDYAAQSFDTWQVVVPFSSVAPGCYYLRLSATDADFLTAEALSDSIDVRYQHQDTVLVAYRNFDNAFGLNYTAGIINRLRVKGRLVPLAPTSEKDVLRQSNDTLELLSARVRRQLRLDTFLLPAWLHEKLVLALNHDFKTLNGQRVSLTEDYATTAVDRYLLSNGSVTVEPYEGLGAGNADDLGDVDSGEGEFLLADNNFLRINR</sequence>
<dbReference type="EMBL" id="JADWYK010000002">
    <property type="protein sequence ID" value="MBG8553081.1"/>
    <property type="molecule type" value="Genomic_DNA"/>
</dbReference>
<reference evidence="1 2" key="1">
    <citation type="submission" date="2020-11" db="EMBL/GenBank/DDBJ databases">
        <title>Hymenobacter sp.</title>
        <authorList>
            <person name="Kim M.K."/>
        </authorList>
    </citation>
    <scope>NUCLEOTIDE SEQUENCE [LARGE SCALE GENOMIC DNA]</scope>
    <source>
        <strain evidence="1 2">BT594</strain>
    </source>
</reference>
<keyword evidence="2" id="KW-1185">Reference proteome</keyword>
<protein>
    <recommendedName>
        <fullName evidence="3">T9SS type A sorting domain-containing protein</fullName>
    </recommendedName>
</protein>
<evidence type="ECO:0000313" key="2">
    <source>
        <dbReference type="Proteomes" id="UP000601099"/>
    </source>
</evidence>
<gene>
    <name evidence="1" type="ORF">I5L79_05965</name>
</gene>
<dbReference type="Proteomes" id="UP000601099">
    <property type="component" value="Unassembled WGS sequence"/>
</dbReference>
<accession>A0ABS0KZ14</accession>
<organism evidence="1 2">
    <name type="scientific">Hymenobacter guriensis</name>
    <dbReference type="NCBI Taxonomy" id="2793065"/>
    <lineage>
        <taxon>Bacteria</taxon>
        <taxon>Pseudomonadati</taxon>
        <taxon>Bacteroidota</taxon>
        <taxon>Cytophagia</taxon>
        <taxon>Cytophagales</taxon>
        <taxon>Hymenobacteraceae</taxon>
        <taxon>Hymenobacter</taxon>
    </lineage>
</organism>